<accession>A0A6G0IWA2</accession>
<comment type="caution">
    <text evidence="2">The sequence shown here is derived from an EMBL/GenBank/DDBJ whole genome shotgun (WGS) entry which is preliminary data.</text>
</comment>
<dbReference type="PANTHER" id="PTHR36688:SF1">
    <property type="entry name" value="ENDONUCLEASE_EXONUCLEASE_PHOSPHATASE DOMAIN-CONTAINING PROTEIN"/>
    <property type="match status" value="1"/>
</dbReference>
<reference evidence="2 3" key="1">
    <citation type="submission" date="2019-07" db="EMBL/GenBank/DDBJ databases">
        <title>Chromosome genome assembly for large yellow croaker.</title>
        <authorList>
            <person name="Xiao S."/>
        </authorList>
    </citation>
    <scope>NUCLEOTIDE SEQUENCE [LARGE SCALE GENOMIC DNA]</scope>
    <source>
        <strain evidence="2">JMULYC20181020</strain>
        <tissue evidence="2">Muscle</tissue>
    </source>
</reference>
<evidence type="ECO:0000313" key="3">
    <source>
        <dbReference type="Proteomes" id="UP000424527"/>
    </source>
</evidence>
<dbReference type="SUPFAM" id="SSF56672">
    <property type="entry name" value="DNA/RNA polymerases"/>
    <property type="match status" value="1"/>
</dbReference>
<evidence type="ECO:0000313" key="2">
    <source>
        <dbReference type="EMBL" id="KAE8295720.1"/>
    </source>
</evidence>
<dbReference type="Pfam" id="PF00078">
    <property type="entry name" value="RVT_1"/>
    <property type="match status" value="1"/>
</dbReference>
<feature type="domain" description="Reverse transcriptase" evidence="1">
    <location>
        <begin position="67"/>
        <end position="183"/>
    </location>
</feature>
<dbReference type="PANTHER" id="PTHR36688">
    <property type="entry name" value="ENDO/EXONUCLEASE/PHOSPHATASE DOMAIN-CONTAINING PROTEIN"/>
    <property type="match status" value="1"/>
</dbReference>
<name>A0A6G0IWA2_LARCR</name>
<proteinExistence type="predicted"/>
<evidence type="ECO:0000259" key="1">
    <source>
        <dbReference type="Pfam" id="PF00078"/>
    </source>
</evidence>
<dbReference type="Proteomes" id="UP000424527">
    <property type="component" value="Unassembled WGS sequence"/>
</dbReference>
<dbReference type="InterPro" id="IPR043502">
    <property type="entry name" value="DNA/RNA_pol_sf"/>
</dbReference>
<organism evidence="2 3">
    <name type="scientific">Larimichthys crocea</name>
    <name type="common">Large yellow croaker</name>
    <name type="synonym">Pseudosciaena crocea</name>
    <dbReference type="NCBI Taxonomy" id="215358"/>
    <lineage>
        <taxon>Eukaryota</taxon>
        <taxon>Metazoa</taxon>
        <taxon>Chordata</taxon>
        <taxon>Craniata</taxon>
        <taxon>Vertebrata</taxon>
        <taxon>Euteleostomi</taxon>
        <taxon>Actinopterygii</taxon>
        <taxon>Neopterygii</taxon>
        <taxon>Teleostei</taxon>
        <taxon>Neoteleostei</taxon>
        <taxon>Acanthomorphata</taxon>
        <taxon>Eupercaria</taxon>
        <taxon>Sciaenidae</taxon>
        <taxon>Larimichthys</taxon>
    </lineage>
</organism>
<dbReference type="InterPro" id="IPR052560">
    <property type="entry name" value="RdDP_mobile_element"/>
</dbReference>
<sequence length="246" mass="27591">MAQEMDLAIQHLKTGKAPGSDGIHPEHLKHQGKKATDWLRSFFSACLQHSKLPKIWRRAKVITLPNKPSDDPKGYRPISLLCVPFKLLECLILTCLSPVIDPQLPKEQAGFRSGRSTLLCHGIEESFQAGEKAGAVFLDLTAAYDTVWLHGLHGLHMKLLETIPDKHMFSFIMNMLSNCSFRIHTSNSQSSRLPRTVPQSGDAALMLRSWMLPSTLPYELSPDAYEPLQLTNCHTLDWLAAKELKV</sequence>
<gene>
    <name evidence="2" type="ORF">D5F01_LYC06657</name>
</gene>
<dbReference type="AlphaFoldDB" id="A0A6G0IWA2"/>
<protein>
    <recommendedName>
        <fullName evidence="1">Reverse transcriptase domain-containing protein</fullName>
    </recommendedName>
</protein>
<dbReference type="InterPro" id="IPR000477">
    <property type="entry name" value="RT_dom"/>
</dbReference>
<keyword evidence="3" id="KW-1185">Reference proteome</keyword>
<dbReference type="EMBL" id="REGW02000006">
    <property type="protein sequence ID" value="KAE8295720.1"/>
    <property type="molecule type" value="Genomic_DNA"/>
</dbReference>